<dbReference type="RefSeq" id="WP_189402234.1">
    <property type="nucleotide sequence ID" value="NZ_BMXA01000005.1"/>
</dbReference>
<reference evidence="1" key="2">
    <citation type="submission" date="2020-09" db="EMBL/GenBank/DDBJ databases">
        <authorList>
            <person name="Sun Q."/>
            <person name="Kim S."/>
        </authorList>
    </citation>
    <scope>NUCLEOTIDE SEQUENCE</scope>
    <source>
        <strain evidence="1">KCTC 12711</strain>
    </source>
</reference>
<gene>
    <name evidence="1" type="ORF">GCM10008090_27470</name>
</gene>
<name>A0A918RYP9_9GAMM</name>
<evidence type="ECO:0000313" key="1">
    <source>
        <dbReference type="EMBL" id="GHA16175.1"/>
    </source>
</evidence>
<dbReference type="Proteomes" id="UP000614811">
    <property type="component" value="Unassembled WGS sequence"/>
</dbReference>
<keyword evidence="2" id="KW-1185">Reference proteome</keyword>
<dbReference type="EMBL" id="BMXA01000005">
    <property type="protein sequence ID" value="GHA16175.1"/>
    <property type="molecule type" value="Genomic_DNA"/>
</dbReference>
<reference evidence="1" key="1">
    <citation type="journal article" date="2014" name="Int. J. Syst. Evol. Microbiol.">
        <title>Complete genome sequence of Corynebacterium casei LMG S-19264T (=DSM 44701T), isolated from a smear-ripened cheese.</title>
        <authorList>
            <consortium name="US DOE Joint Genome Institute (JGI-PGF)"/>
            <person name="Walter F."/>
            <person name="Albersmeier A."/>
            <person name="Kalinowski J."/>
            <person name="Ruckert C."/>
        </authorList>
    </citation>
    <scope>NUCLEOTIDE SEQUENCE</scope>
    <source>
        <strain evidence="1">KCTC 12711</strain>
    </source>
</reference>
<protein>
    <submittedName>
        <fullName evidence="1">Uncharacterized protein</fullName>
    </submittedName>
</protein>
<sequence>MESSLHQYLACPYAMASANGYANCTLLFAGYEVVGVDARLIELGLDSAYTVCFQ</sequence>
<organism evidence="1 2">
    <name type="scientific">Arenicella chitinivorans</name>
    <dbReference type="NCBI Taxonomy" id="1329800"/>
    <lineage>
        <taxon>Bacteria</taxon>
        <taxon>Pseudomonadati</taxon>
        <taxon>Pseudomonadota</taxon>
        <taxon>Gammaproteobacteria</taxon>
        <taxon>Arenicellales</taxon>
        <taxon>Arenicellaceae</taxon>
        <taxon>Arenicella</taxon>
    </lineage>
</organism>
<accession>A0A918RYP9</accession>
<proteinExistence type="predicted"/>
<evidence type="ECO:0000313" key="2">
    <source>
        <dbReference type="Proteomes" id="UP000614811"/>
    </source>
</evidence>
<dbReference type="AlphaFoldDB" id="A0A918RYP9"/>
<comment type="caution">
    <text evidence="1">The sequence shown here is derived from an EMBL/GenBank/DDBJ whole genome shotgun (WGS) entry which is preliminary data.</text>
</comment>